<evidence type="ECO:0000313" key="2">
    <source>
        <dbReference type="EMBL" id="PPB83406.1"/>
    </source>
</evidence>
<proteinExistence type="predicted"/>
<organism evidence="2 3">
    <name type="scientific">Mycetohabitans endofungorum</name>
    <dbReference type="NCBI Taxonomy" id="417203"/>
    <lineage>
        <taxon>Bacteria</taxon>
        <taxon>Pseudomonadati</taxon>
        <taxon>Pseudomonadota</taxon>
        <taxon>Betaproteobacteria</taxon>
        <taxon>Burkholderiales</taxon>
        <taxon>Burkholderiaceae</taxon>
        <taxon>Mycetohabitans</taxon>
    </lineage>
</organism>
<protein>
    <submittedName>
        <fullName evidence="2">Nicotinamide-nucleotide amidase</fullName>
    </submittedName>
</protein>
<sequence length="182" mass="19469">MMAGSFPLLANNKFNSMATDTVVHQLAIRVGNRLRDERLMLVTAESCTGGMVATAITDIPGSSGWFERGFVTYSNLAKTEMIGVPADMIERHGAVSEPVACAMAEGALRNSRAQLALSITGVAGPDGGSEVKPVGTVVFAWTNRLHTVSEIQLLRGDRGQIRKQAAAHALRGLLKLLDEKEH</sequence>
<dbReference type="Proteomes" id="UP000243096">
    <property type="component" value="Unassembled WGS sequence"/>
</dbReference>
<keyword evidence="3" id="KW-1185">Reference proteome</keyword>
<dbReference type="InterPro" id="IPR036653">
    <property type="entry name" value="CinA-like_C"/>
</dbReference>
<dbReference type="InterPro" id="IPR008136">
    <property type="entry name" value="CinA_C"/>
</dbReference>
<comment type="caution">
    <text evidence="2">The sequence shown here is derived from an EMBL/GenBank/DDBJ whole genome shotgun (WGS) entry which is preliminary data.</text>
</comment>
<dbReference type="AlphaFoldDB" id="A0A2P5K9K8"/>
<name>A0A2P5K9K8_9BURK</name>
<dbReference type="Pfam" id="PF02464">
    <property type="entry name" value="CinA"/>
    <property type="match status" value="1"/>
</dbReference>
<reference evidence="2 3" key="1">
    <citation type="submission" date="2018-01" db="EMBL/GenBank/DDBJ databases">
        <title>Genomic Encyclopedia of Type Strains, Phase III (KMG-III): the genomes of soil and plant-associated and newly described type strains.</title>
        <authorList>
            <person name="Whitman W."/>
        </authorList>
    </citation>
    <scope>NUCLEOTIDE SEQUENCE [LARGE SCALE GENOMIC DNA]</scope>
    <source>
        <strain evidence="2 3">HKI456</strain>
    </source>
</reference>
<accession>A0A2P5K9K8</accession>
<gene>
    <name evidence="2" type="ORF">B0O95_10867</name>
</gene>
<dbReference type="NCBIfam" id="TIGR00199">
    <property type="entry name" value="PncC_domain"/>
    <property type="match status" value="1"/>
</dbReference>
<dbReference type="SUPFAM" id="SSF142433">
    <property type="entry name" value="CinA-like"/>
    <property type="match status" value="1"/>
</dbReference>
<evidence type="ECO:0000313" key="3">
    <source>
        <dbReference type="Proteomes" id="UP000243096"/>
    </source>
</evidence>
<feature type="domain" description="CinA C-terminal" evidence="1">
    <location>
        <begin position="25"/>
        <end position="176"/>
    </location>
</feature>
<dbReference type="Gene3D" id="3.90.950.20">
    <property type="entry name" value="CinA-like"/>
    <property type="match status" value="1"/>
</dbReference>
<evidence type="ECO:0000259" key="1">
    <source>
        <dbReference type="Pfam" id="PF02464"/>
    </source>
</evidence>
<dbReference type="EMBL" id="PRDW01000008">
    <property type="protein sequence ID" value="PPB83406.1"/>
    <property type="molecule type" value="Genomic_DNA"/>
</dbReference>